<evidence type="ECO:0000313" key="2">
    <source>
        <dbReference type="EMBL" id="ATF27200.1"/>
    </source>
</evidence>
<keyword evidence="1" id="KW-0175">Coiled coil</keyword>
<feature type="coiled-coil region" evidence="1">
    <location>
        <begin position="112"/>
        <end position="139"/>
    </location>
</feature>
<dbReference type="KEGG" id="bths:CNY62_02600"/>
<dbReference type="InterPro" id="IPR014054">
    <property type="entry name" value="Phage_regulatory_Rha"/>
</dbReference>
<dbReference type="EMBL" id="CP023483">
    <property type="protein sequence ID" value="ATF27200.1"/>
    <property type="molecule type" value="Genomic_DNA"/>
</dbReference>
<evidence type="ECO:0000256" key="1">
    <source>
        <dbReference type="SAM" id="Coils"/>
    </source>
</evidence>
<gene>
    <name evidence="2" type="ORF">CNY62_02600</name>
</gene>
<protein>
    <submittedName>
        <fullName evidence="2">Phage regulatory protein</fullName>
    </submittedName>
</protein>
<sequence length="226" mass="26453">MKNNEAVTSSLQISKSFGKGHRHVLSVIDELKKGVAEKWADLFHEVSYVHPQNKQTYRQITMNRDGFTLLAMGFTGKSALQFKLKYIEAFNEMERQIKQQPIQTELSLPQNYAQALRQLANTVEENEQLKSQLEVKRSQQLTLEAPQKLYTTDSIARELGYPSAAALNKQMHYEKFVYFKKGNWVLYKSYQKKCLKDMSTLSKSRLWTEEGRYFIKMRFGKEYLMP</sequence>
<dbReference type="OrthoDB" id="9812611at2"/>
<proteinExistence type="predicted"/>
<evidence type="ECO:0000313" key="3">
    <source>
        <dbReference type="Proteomes" id="UP000243591"/>
    </source>
</evidence>
<dbReference type="Pfam" id="PF09669">
    <property type="entry name" value="Phage_pRha"/>
    <property type="match status" value="1"/>
</dbReference>
<dbReference type="NCBIfam" id="TIGR02681">
    <property type="entry name" value="phage_pRha"/>
    <property type="match status" value="1"/>
</dbReference>
<accession>A0A291C1G8</accession>
<dbReference type="AlphaFoldDB" id="A0A291C1G8"/>
<name>A0A291C1G8_BROTH</name>
<keyword evidence="3" id="KW-1185">Reference proteome</keyword>
<organism evidence="2 3">
    <name type="scientific">Brochothrix thermosphacta</name>
    <name type="common">Microbacterium thermosphactum</name>
    <dbReference type="NCBI Taxonomy" id="2756"/>
    <lineage>
        <taxon>Bacteria</taxon>
        <taxon>Bacillati</taxon>
        <taxon>Bacillota</taxon>
        <taxon>Bacilli</taxon>
        <taxon>Bacillales</taxon>
        <taxon>Listeriaceae</taxon>
        <taxon>Brochothrix</taxon>
    </lineage>
</organism>
<dbReference type="Proteomes" id="UP000243591">
    <property type="component" value="Chromosome"/>
</dbReference>
<reference evidence="2 3" key="1">
    <citation type="submission" date="2017-09" db="EMBL/GenBank/DDBJ databases">
        <title>Complete Genome Sequences of Two Strains of the Meat Spoilage Bacterium Brochothrix thermosphacta Isolated from Ground Chicken.</title>
        <authorList>
            <person name="Paoli G.C."/>
            <person name="Wijey C."/>
            <person name="Chen C.-Y."/>
            <person name="Nguyen L."/>
            <person name="Yan X."/>
            <person name="Irwin P.L."/>
        </authorList>
    </citation>
    <scope>NUCLEOTIDE SEQUENCE [LARGE SCALE GENOMIC DNA]</scope>
    <source>
        <strain evidence="2 3">BI</strain>
    </source>
</reference>